<evidence type="ECO:0000256" key="1">
    <source>
        <dbReference type="ARBA" id="ARBA00002274"/>
    </source>
</evidence>
<protein>
    <recommendedName>
        <fullName evidence="4 13">Tetraacyldisaccharide 4'-kinase</fullName>
        <ecNumber evidence="3 13">2.7.1.130</ecNumber>
    </recommendedName>
    <alternativeName>
        <fullName evidence="12 13">Lipid A 4'-kinase</fullName>
    </alternativeName>
</protein>
<evidence type="ECO:0000313" key="14">
    <source>
        <dbReference type="EMBL" id="RLK50387.1"/>
    </source>
</evidence>
<reference evidence="14 15" key="1">
    <citation type="submission" date="2018-10" db="EMBL/GenBank/DDBJ databases">
        <title>Genomic Encyclopedia of Type Strains, Phase IV (KMG-IV): sequencing the most valuable type-strain genomes for metagenomic binning, comparative biology and taxonomic classification.</title>
        <authorList>
            <person name="Goeker M."/>
        </authorList>
    </citation>
    <scope>NUCLEOTIDE SEQUENCE [LARGE SCALE GENOMIC DNA]</scope>
    <source>
        <strain evidence="14 15">DSM 12769</strain>
    </source>
</reference>
<sequence length="331" mass="35756">MGGLPEFWLRHPPGWQARVLWPLGALYGLIARLRRHAYHSGWLRRGDVRVPVVVVGNIFVGGTGKTPMVAWVVRRLQASGWQPGIVSRGYGGRATSWPQTVHPDSDPALVGDEPLLLARQTGCPVAVGPDRVAAARRVVAAGCDVIVSDDGLQHYRLPRAVELVICDGARKLGNGLCLPAGPLREAPGRLATVDLVLSNGYAPELTPYWFDLVPGAMRPVAAQAVGAPRPAPGETVNAVAGIGHPERFFATLEAMGYRVIRHSFPDHHAYRPDDLAFAGQWPVVMTEKDAVKCAGFAGENSWYLPVEARPDAQTASQLDACLARLNRCQSR</sequence>
<evidence type="ECO:0000256" key="11">
    <source>
        <dbReference type="ARBA" id="ARBA00023098"/>
    </source>
</evidence>
<evidence type="ECO:0000256" key="13">
    <source>
        <dbReference type="HAMAP-Rule" id="MF_00409"/>
    </source>
</evidence>
<dbReference type="Proteomes" id="UP000275461">
    <property type="component" value="Unassembled WGS sequence"/>
</dbReference>
<dbReference type="NCBIfam" id="TIGR00682">
    <property type="entry name" value="lpxK"/>
    <property type="match status" value="1"/>
</dbReference>
<evidence type="ECO:0000256" key="6">
    <source>
        <dbReference type="ARBA" id="ARBA00022556"/>
    </source>
</evidence>
<comment type="similarity">
    <text evidence="13">Belongs to the LpxK family.</text>
</comment>
<keyword evidence="11 13" id="KW-0443">Lipid metabolism</keyword>
<keyword evidence="6 13" id="KW-0441">Lipid A biosynthesis</keyword>
<comment type="caution">
    <text evidence="14">The sequence shown here is derived from an EMBL/GenBank/DDBJ whole genome shotgun (WGS) entry which is preliminary data.</text>
</comment>
<dbReference type="HAMAP" id="MF_00409">
    <property type="entry name" value="LpxK"/>
    <property type="match status" value="1"/>
</dbReference>
<keyword evidence="15" id="KW-1185">Reference proteome</keyword>
<keyword evidence="7 13" id="KW-0808">Transferase</keyword>
<feature type="binding site" evidence="13">
    <location>
        <begin position="59"/>
        <end position="66"/>
    </location>
    <ligand>
        <name>ATP</name>
        <dbReference type="ChEBI" id="CHEBI:30616"/>
    </ligand>
</feature>
<keyword evidence="9 13" id="KW-0418">Kinase</keyword>
<evidence type="ECO:0000256" key="12">
    <source>
        <dbReference type="ARBA" id="ARBA00029757"/>
    </source>
</evidence>
<dbReference type="GO" id="GO:0009245">
    <property type="term" value="P:lipid A biosynthetic process"/>
    <property type="evidence" value="ECO:0007669"/>
    <property type="project" value="UniProtKB-UniRule"/>
</dbReference>
<name>A0A498C5V8_9GAMM</name>
<evidence type="ECO:0000256" key="5">
    <source>
        <dbReference type="ARBA" id="ARBA00022516"/>
    </source>
</evidence>
<dbReference type="AlphaFoldDB" id="A0A498C5V8"/>
<dbReference type="PANTHER" id="PTHR42724:SF1">
    <property type="entry name" value="TETRAACYLDISACCHARIDE 4'-KINASE, MITOCHONDRIAL-RELATED"/>
    <property type="match status" value="1"/>
</dbReference>
<dbReference type="InterPro" id="IPR003758">
    <property type="entry name" value="LpxK"/>
</dbReference>
<comment type="catalytic activity">
    <reaction evidence="13">
        <text>a lipid A disaccharide + ATP = a lipid IVA + ADP + H(+)</text>
        <dbReference type="Rhea" id="RHEA:67840"/>
        <dbReference type="ChEBI" id="CHEBI:15378"/>
        <dbReference type="ChEBI" id="CHEBI:30616"/>
        <dbReference type="ChEBI" id="CHEBI:176343"/>
        <dbReference type="ChEBI" id="CHEBI:176425"/>
        <dbReference type="ChEBI" id="CHEBI:456216"/>
        <dbReference type="EC" id="2.7.1.130"/>
    </reaction>
</comment>
<evidence type="ECO:0000256" key="4">
    <source>
        <dbReference type="ARBA" id="ARBA00016436"/>
    </source>
</evidence>
<evidence type="ECO:0000256" key="7">
    <source>
        <dbReference type="ARBA" id="ARBA00022679"/>
    </source>
</evidence>
<accession>A0A498C5V8</accession>
<comment type="pathway">
    <text evidence="2 13">Glycolipid biosynthesis; lipid IV(A) biosynthesis; lipid IV(A) from (3R)-3-hydroxytetradecanoyl-[acyl-carrier-protein] and UDP-N-acetyl-alpha-D-glucosamine: step 6/6.</text>
</comment>
<dbReference type="SUPFAM" id="SSF52540">
    <property type="entry name" value="P-loop containing nucleoside triphosphate hydrolases"/>
    <property type="match status" value="1"/>
</dbReference>
<dbReference type="GO" id="GO:0005524">
    <property type="term" value="F:ATP binding"/>
    <property type="evidence" value="ECO:0007669"/>
    <property type="project" value="UniProtKB-UniRule"/>
</dbReference>
<evidence type="ECO:0000256" key="10">
    <source>
        <dbReference type="ARBA" id="ARBA00022840"/>
    </source>
</evidence>
<gene>
    <name evidence="13" type="primary">lpxK</name>
    <name evidence="14" type="ORF">DFR31_0283</name>
</gene>
<dbReference type="GO" id="GO:0009029">
    <property type="term" value="F:lipid-A 4'-kinase activity"/>
    <property type="evidence" value="ECO:0007669"/>
    <property type="project" value="UniProtKB-UniRule"/>
</dbReference>
<evidence type="ECO:0000313" key="15">
    <source>
        <dbReference type="Proteomes" id="UP000275461"/>
    </source>
</evidence>
<evidence type="ECO:0000256" key="2">
    <source>
        <dbReference type="ARBA" id="ARBA00004870"/>
    </source>
</evidence>
<evidence type="ECO:0000256" key="9">
    <source>
        <dbReference type="ARBA" id="ARBA00022777"/>
    </source>
</evidence>
<dbReference type="Pfam" id="PF02606">
    <property type="entry name" value="LpxK"/>
    <property type="match status" value="1"/>
</dbReference>
<proteinExistence type="inferred from homology"/>
<keyword evidence="10 13" id="KW-0067">ATP-binding</keyword>
<dbReference type="UniPathway" id="UPA00359">
    <property type="reaction ID" value="UER00482"/>
</dbReference>
<dbReference type="PANTHER" id="PTHR42724">
    <property type="entry name" value="TETRAACYLDISACCHARIDE 4'-KINASE"/>
    <property type="match status" value="1"/>
</dbReference>
<dbReference type="GO" id="GO:0009244">
    <property type="term" value="P:lipopolysaccharide core region biosynthetic process"/>
    <property type="evidence" value="ECO:0007669"/>
    <property type="project" value="TreeGrafter"/>
</dbReference>
<organism evidence="14 15">
    <name type="scientific">Alkalispirillum mobile</name>
    <dbReference type="NCBI Taxonomy" id="85925"/>
    <lineage>
        <taxon>Bacteria</taxon>
        <taxon>Pseudomonadati</taxon>
        <taxon>Pseudomonadota</taxon>
        <taxon>Gammaproteobacteria</taxon>
        <taxon>Chromatiales</taxon>
        <taxon>Ectothiorhodospiraceae</taxon>
        <taxon>Alkalispirillum</taxon>
    </lineage>
</organism>
<evidence type="ECO:0000256" key="8">
    <source>
        <dbReference type="ARBA" id="ARBA00022741"/>
    </source>
</evidence>
<dbReference type="OrthoDB" id="9766423at2"/>
<dbReference type="InterPro" id="IPR027417">
    <property type="entry name" value="P-loop_NTPase"/>
</dbReference>
<dbReference type="EC" id="2.7.1.130" evidence="3 13"/>
<dbReference type="GO" id="GO:0005886">
    <property type="term" value="C:plasma membrane"/>
    <property type="evidence" value="ECO:0007669"/>
    <property type="project" value="TreeGrafter"/>
</dbReference>
<keyword evidence="8 13" id="KW-0547">Nucleotide-binding</keyword>
<evidence type="ECO:0000256" key="3">
    <source>
        <dbReference type="ARBA" id="ARBA00012071"/>
    </source>
</evidence>
<comment type="function">
    <text evidence="1 13">Transfers the gamma-phosphate of ATP to the 4'-position of a tetraacyldisaccharide 1-phosphate intermediate (termed DS-1-P) to form tetraacyldisaccharide 1,4'-bis-phosphate (lipid IVA).</text>
</comment>
<dbReference type="EMBL" id="RCDA01000001">
    <property type="protein sequence ID" value="RLK50387.1"/>
    <property type="molecule type" value="Genomic_DNA"/>
</dbReference>
<keyword evidence="5 13" id="KW-0444">Lipid biosynthesis</keyword>